<gene>
    <name evidence="2" type="ORF">MRATA1EN1_LOCUS22167</name>
</gene>
<keyword evidence="3" id="KW-1185">Reference proteome</keyword>
<proteinExistence type="predicted"/>
<reference evidence="2" key="1">
    <citation type="submission" date="2023-04" db="EMBL/GenBank/DDBJ databases">
        <authorList>
            <consortium name="ELIXIR-Norway"/>
        </authorList>
    </citation>
    <scope>NUCLEOTIDE SEQUENCE [LARGE SCALE GENOMIC DNA]</scope>
</reference>
<feature type="region of interest" description="Disordered" evidence="1">
    <location>
        <begin position="44"/>
        <end position="91"/>
    </location>
</feature>
<dbReference type="EMBL" id="OX459969">
    <property type="protein sequence ID" value="CAI9173205.1"/>
    <property type="molecule type" value="Genomic_DNA"/>
</dbReference>
<evidence type="ECO:0000313" key="2">
    <source>
        <dbReference type="EMBL" id="CAI9173205.1"/>
    </source>
</evidence>
<organism evidence="2 3">
    <name type="scientific">Rangifer tarandus platyrhynchus</name>
    <name type="common">Svalbard reindeer</name>
    <dbReference type="NCBI Taxonomy" id="3082113"/>
    <lineage>
        <taxon>Eukaryota</taxon>
        <taxon>Metazoa</taxon>
        <taxon>Chordata</taxon>
        <taxon>Craniata</taxon>
        <taxon>Vertebrata</taxon>
        <taxon>Euteleostomi</taxon>
        <taxon>Mammalia</taxon>
        <taxon>Eutheria</taxon>
        <taxon>Laurasiatheria</taxon>
        <taxon>Artiodactyla</taxon>
        <taxon>Ruminantia</taxon>
        <taxon>Pecora</taxon>
        <taxon>Cervidae</taxon>
        <taxon>Odocoileinae</taxon>
        <taxon>Rangifer</taxon>
    </lineage>
</organism>
<sequence length="153" mass="16634">MDRGAWWAPVHGVTKSQTQLSTHACTALGQWAIGLPLWWGRSPQGRPGGGEAISQRGAAGATVKSEFGSYGGPSCSERQKDTIRKPSMGPSSTRLCLHFQSTPKHLEGFPGVGNDPLVSQRFLFPKWKCAPFLPSRTQRCSQVLPRNGEAFLE</sequence>
<evidence type="ECO:0000256" key="1">
    <source>
        <dbReference type="SAM" id="MobiDB-lite"/>
    </source>
</evidence>
<accession>A0ABN8ZH15</accession>
<evidence type="ECO:0000313" key="3">
    <source>
        <dbReference type="Proteomes" id="UP001176941"/>
    </source>
</evidence>
<protein>
    <submittedName>
        <fullName evidence="2">Uncharacterized protein</fullName>
    </submittedName>
</protein>
<dbReference type="Proteomes" id="UP001176941">
    <property type="component" value="Chromosome 33"/>
</dbReference>
<name>A0ABN8ZH15_RANTA</name>